<evidence type="ECO:0000256" key="2">
    <source>
        <dbReference type="ARBA" id="ARBA00023002"/>
    </source>
</evidence>
<name>A0A9P7NAC5_9HYPO</name>
<protein>
    <recommendedName>
        <fullName evidence="4">Xylanolytic transcriptional activator regulatory domain-containing protein</fullName>
    </recommendedName>
</protein>
<dbReference type="GO" id="GO:0005783">
    <property type="term" value="C:endoplasmic reticulum"/>
    <property type="evidence" value="ECO:0007669"/>
    <property type="project" value="TreeGrafter"/>
</dbReference>
<dbReference type="GO" id="GO:0008270">
    <property type="term" value="F:zinc ion binding"/>
    <property type="evidence" value="ECO:0007669"/>
    <property type="project" value="InterPro"/>
</dbReference>
<proteinExistence type="inferred from homology"/>
<dbReference type="GO" id="GO:0019433">
    <property type="term" value="P:triglyceride catabolic process"/>
    <property type="evidence" value="ECO:0007669"/>
    <property type="project" value="TreeGrafter"/>
</dbReference>
<dbReference type="GO" id="GO:0003677">
    <property type="term" value="F:DNA binding"/>
    <property type="evidence" value="ECO:0007669"/>
    <property type="project" value="InterPro"/>
</dbReference>
<organism evidence="5 6">
    <name type="scientific">Claviceps pusilla</name>
    <dbReference type="NCBI Taxonomy" id="123648"/>
    <lineage>
        <taxon>Eukaryota</taxon>
        <taxon>Fungi</taxon>
        <taxon>Dikarya</taxon>
        <taxon>Ascomycota</taxon>
        <taxon>Pezizomycotina</taxon>
        <taxon>Sordariomycetes</taxon>
        <taxon>Hypocreomycetidae</taxon>
        <taxon>Hypocreales</taxon>
        <taxon>Clavicipitaceae</taxon>
        <taxon>Claviceps</taxon>
    </lineage>
</organism>
<dbReference type="PANTHER" id="PTHR44169:SF6">
    <property type="entry name" value="NADPH-DEPENDENT 1-ACYLDIHYDROXYACETONE PHOSPHATE REDUCTASE"/>
    <property type="match status" value="1"/>
</dbReference>
<dbReference type="Pfam" id="PF04082">
    <property type="entry name" value="Fungal_trans"/>
    <property type="match status" value="1"/>
</dbReference>
<dbReference type="CDD" id="cd12148">
    <property type="entry name" value="fungal_TF_MHR"/>
    <property type="match status" value="1"/>
</dbReference>
<evidence type="ECO:0000256" key="3">
    <source>
        <dbReference type="ARBA" id="ARBA00023242"/>
    </source>
</evidence>
<evidence type="ECO:0000313" key="6">
    <source>
        <dbReference type="Proteomes" id="UP000748025"/>
    </source>
</evidence>
<dbReference type="OrthoDB" id="39175at2759"/>
<dbReference type="PANTHER" id="PTHR44169">
    <property type="entry name" value="NADPH-DEPENDENT 1-ACYLDIHYDROXYACETONE PHOSPHATE REDUCTASE"/>
    <property type="match status" value="1"/>
</dbReference>
<accession>A0A9P7NAC5</accession>
<dbReference type="PRINTS" id="PR00081">
    <property type="entry name" value="GDHRDH"/>
</dbReference>
<evidence type="ECO:0000256" key="1">
    <source>
        <dbReference type="ARBA" id="ARBA00006484"/>
    </source>
</evidence>
<keyword evidence="2" id="KW-0560">Oxidoreductase</keyword>
<dbReference type="Pfam" id="PF00106">
    <property type="entry name" value="adh_short"/>
    <property type="match status" value="1"/>
</dbReference>
<keyword evidence="6" id="KW-1185">Reference proteome</keyword>
<dbReference type="Gene3D" id="3.40.50.720">
    <property type="entry name" value="NAD(P)-binding Rossmann-like Domain"/>
    <property type="match status" value="1"/>
</dbReference>
<dbReference type="GO" id="GO:0004806">
    <property type="term" value="F:triacylglycerol lipase activity"/>
    <property type="evidence" value="ECO:0007669"/>
    <property type="project" value="TreeGrafter"/>
</dbReference>
<evidence type="ECO:0000259" key="4">
    <source>
        <dbReference type="SMART" id="SM00906"/>
    </source>
</evidence>
<dbReference type="EMBL" id="SRPW01001061">
    <property type="protein sequence ID" value="KAG6008121.1"/>
    <property type="molecule type" value="Genomic_DNA"/>
</dbReference>
<dbReference type="AlphaFoldDB" id="A0A9P7NAC5"/>
<dbReference type="SMART" id="SM00906">
    <property type="entry name" value="Fungal_trans"/>
    <property type="match status" value="1"/>
</dbReference>
<evidence type="ECO:0000313" key="5">
    <source>
        <dbReference type="EMBL" id="KAG6008121.1"/>
    </source>
</evidence>
<dbReference type="GO" id="GO:0006654">
    <property type="term" value="P:phosphatidic acid biosynthetic process"/>
    <property type="evidence" value="ECO:0007669"/>
    <property type="project" value="TreeGrafter"/>
</dbReference>
<feature type="domain" description="Xylanolytic transcriptional activator regulatory" evidence="4">
    <location>
        <begin position="245"/>
        <end position="311"/>
    </location>
</feature>
<dbReference type="PRINTS" id="PR00080">
    <property type="entry name" value="SDRFAMILY"/>
</dbReference>
<dbReference type="InterPro" id="IPR002347">
    <property type="entry name" value="SDR_fam"/>
</dbReference>
<sequence>MAAAQTRHSTPPQHVGTGYGLLILLLGLPPSAYPAQRRFLPKVSETSQTPISPGHGLDISDLYLDCILRNGPQNETLTDETNVIKIGSDRLKTLIHKLDTLITERLRGRASSTWTRIHFTKPQQQVVIYKDVADRYIDAYFKFVHPVYPFLDRGEFAARTLSHDDTNSAPEDKTFSALYYSVLALGSQYVDGGTFQPGQGVTWNLFQTALGYVADVIVPKETLENLQALTAMSVFATNACCLQLEDTLIGEAARMALSLRYHKSANASVSELRTFWVVYYMEKQSCFQNRMSSIISDDDIACAIPPAPDSIFEDFNWFLSAIRFARISSVAYSTLFTVSARRQSHDSYLKAIDHVYQRLEDWRLSIPNGFRPGESFHHLSMLAGSGVKLVAVQTQYLYFSMRVVLERLVMRVASQQDVRRENSKLYLMWAARTIIELTRHIDIEPHVPIFIMGVMPMSGLFILFDFVMHNPLHEETRDNIALLDAATGYFSHLEYISKGALPGSIISEFTQIARDYCYQAERSAKQSNNLIHDELVHDVSLAMSVDTKAPQPSQHQVTNEYLPQVTVPMTDHTLVYPVLENQNLPEGGQLLDYGDMGDMRTFFGALLSDWGHTVIATARRDEIVRRLRSDGMVALLLDVTNQDSIASCLDEVVKITGGGLDMLVNNAGLSHTIPAVDVDLADARHTFETNFFAVLAMNQTFSRLLIQSRGRIVNISSIASVTPYVYGSVFSATKGALDSYSRTLRQELKPFGVGVTVVMAGQVKSQTSKTYRDLPRDSVYTVARDLFREKLTYSEDTSRMTPDEFAHRLVSKLLPTPRKRGDSGEAWTWRGFLTLSSSPPDWIWMGGHAGSVRLLRCFGESVLDGVAYRRFKMNVLEARLKKGDVVNTWTWSVR</sequence>
<dbReference type="InterPro" id="IPR036291">
    <property type="entry name" value="NAD(P)-bd_dom_sf"/>
</dbReference>
<dbReference type="GO" id="GO:0005811">
    <property type="term" value="C:lipid droplet"/>
    <property type="evidence" value="ECO:0007669"/>
    <property type="project" value="TreeGrafter"/>
</dbReference>
<comment type="caution">
    <text evidence="5">The sequence shown here is derived from an EMBL/GenBank/DDBJ whole genome shotgun (WGS) entry which is preliminary data.</text>
</comment>
<gene>
    <name evidence="5" type="ORF">E4U43_000216</name>
</gene>
<reference evidence="5" key="1">
    <citation type="journal article" date="2020" name="bioRxiv">
        <title>Whole genome comparisons of ergot fungi reveals the divergence and evolution of species within the genus Claviceps are the result of varying mechanisms driving genome evolution and host range expansion.</title>
        <authorList>
            <person name="Wyka S.A."/>
            <person name="Mondo S.J."/>
            <person name="Liu M."/>
            <person name="Dettman J."/>
            <person name="Nalam V."/>
            <person name="Broders K.D."/>
        </authorList>
    </citation>
    <scope>NUCLEOTIDE SEQUENCE</scope>
    <source>
        <strain evidence="5">CCC 602</strain>
    </source>
</reference>
<dbReference type="GO" id="GO:0006351">
    <property type="term" value="P:DNA-templated transcription"/>
    <property type="evidence" value="ECO:0007669"/>
    <property type="project" value="InterPro"/>
</dbReference>
<dbReference type="Proteomes" id="UP000748025">
    <property type="component" value="Unassembled WGS sequence"/>
</dbReference>
<dbReference type="GO" id="GO:0000140">
    <property type="term" value="F:acylglycerone-phosphate reductase (NADP+) activity"/>
    <property type="evidence" value="ECO:0007669"/>
    <property type="project" value="TreeGrafter"/>
</dbReference>
<comment type="similarity">
    <text evidence="1">Belongs to the short-chain dehydrogenases/reductases (SDR) family.</text>
</comment>
<dbReference type="SUPFAM" id="SSF51735">
    <property type="entry name" value="NAD(P)-binding Rossmann-fold domains"/>
    <property type="match status" value="1"/>
</dbReference>
<keyword evidence="3" id="KW-0539">Nucleus</keyword>
<dbReference type="InterPro" id="IPR007219">
    <property type="entry name" value="XnlR_reg_dom"/>
</dbReference>